<sequence>MAWPPNWNLNAARQNANWATQFGRVDVLEDWAANYVTPWGKGVDKKIQDLENGQAGHGKRIKNLEEQGMFWRAEWANVEKRCRKNGQDVNNLDKKMNQALEGIEELPEKLGQQRGGLGGGFGGGGYNNSQNAYQQGFIMIPQQQQLVPVMPWGAPTPALAPAPAPSCGCRVYESTRIHIGKSPRSSRRYKIYL</sequence>
<dbReference type="AlphaFoldDB" id="A0A2J6Q5I7"/>
<name>A0A2J6Q5I7_9HELO</name>
<evidence type="ECO:0000313" key="1">
    <source>
        <dbReference type="EMBL" id="PMD21545.1"/>
    </source>
</evidence>
<evidence type="ECO:0000313" key="2">
    <source>
        <dbReference type="Proteomes" id="UP000235672"/>
    </source>
</evidence>
<dbReference type="EMBL" id="KZ613480">
    <property type="protein sequence ID" value="PMD21545.1"/>
    <property type="molecule type" value="Genomic_DNA"/>
</dbReference>
<dbReference type="Proteomes" id="UP000235672">
    <property type="component" value="Unassembled WGS sequence"/>
</dbReference>
<proteinExistence type="predicted"/>
<gene>
    <name evidence="1" type="ORF">NA56DRAFT_688760</name>
</gene>
<reference evidence="1 2" key="1">
    <citation type="submission" date="2016-05" db="EMBL/GenBank/DDBJ databases">
        <title>A degradative enzymes factory behind the ericoid mycorrhizal symbiosis.</title>
        <authorList>
            <consortium name="DOE Joint Genome Institute"/>
            <person name="Martino E."/>
            <person name="Morin E."/>
            <person name="Grelet G."/>
            <person name="Kuo A."/>
            <person name="Kohler A."/>
            <person name="Daghino S."/>
            <person name="Barry K."/>
            <person name="Choi C."/>
            <person name="Cichocki N."/>
            <person name="Clum A."/>
            <person name="Copeland A."/>
            <person name="Hainaut M."/>
            <person name="Haridas S."/>
            <person name="Labutti K."/>
            <person name="Lindquist E."/>
            <person name="Lipzen A."/>
            <person name="Khouja H.-R."/>
            <person name="Murat C."/>
            <person name="Ohm R."/>
            <person name="Olson A."/>
            <person name="Spatafora J."/>
            <person name="Veneault-Fourrey C."/>
            <person name="Henrissat B."/>
            <person name="Grigoriev I."/>
            <person name="Martin F."/>
            <person name="Perotto S."/>
        </authorList>
    </citation>
    <scope>NUCLEOTIDE SEQUENCE [LARGE SCALE GENOMIC DNA]</scope>
    <source>
        <strain evidence="1 2">UAMH 7357</strain>
    </source>
</reference>
<protein>
    <submittedName>
        <fullName evidence="1">Uncharacterized protein</fullName>
    </submittedName>
</protein>
<organism evidence="1 2">
    <name type="scientific">Hyaloscypha hepaticicola</name>
    <dbReference type="NCBI Taxonomy" id="2082293"/>
    <lineage>
        <taxon>Eukaryota</taxon>
        <taxon>Fungi</taxon>
        <taxon>Dikarya</taxon>
        <taxon>Ascomycota</taxon>
        <taxon>Pezizomycotina</taxon>
        <taxon>Leotiomycetes</taxon>
        <taxon>Helotiales</taxon>
        <taxon>Hyaloscyphaceae</taxon>
        <taxon>Hyaloscypha</taxon>
    </lineage>
</organism>
<keyword evidence="2" id="KW-1185">Reference proteome</keyword>
<accession>A0A2J6Q5I7</accession>